<accession>A0ABU9B485</accession>
<evidence type="ECO:0000256" key="3">
    <source>
        <dbReference type="ARBA" id="ARBA00022475"/>
    </source>
</evidence>
<comment type="subunit">
    <text evidence="9">Type II secretion is composed of four main components: the outer membrane complex, the inner membrane complex, the cytoplasmic secretion ATPase and the periplasm-spanning pseudopilus.</text>
</comment>
<keyword evidence="3" id="KW-1003">Cell membrane</keyword>
<comment type="subcellular location">
    <subcellularLocation>
        <location evidence="1 9">Cell inner membrane</location>
        <topology evidence="1 9">Single-pass membrane protein</topology>
    </subcellularLocation>
</comment>
<evidence type="ECO:0000256" key="9">
    <source>
        <dbReference type="RuleBase" id="RU368030"/>
    </source>
</evidence>
<evidence type="ECO:0000259" key="11">
    <source>
        <dbReference type="Pfam" id="PF02501"/>
    </source>
</evidence>
<dbReference type="PANTHER" id="PTHR38779">
    <property type="entry name" value="TYPE II SECRETION SYSTEM PROTEIN I-RELATED"/>
    <property type="match status" value="1"/>
</dbReference>
<keyword evidence="6 9" id="KW-0812">Transmembrane</keyword>
<comment type="PTM">
    <text evidence="9">Cleaved by prepilin peptidase.</text>
</comment>
<evidence type="ECO:0000256" key="1">
    <source>
        <dbReference type="ARBA" id="ARBA00004377"/>
    </source>
</evidence>
<comment type="caution">
    <text evidence="12">The sequence shown here is derived from an EMBL/GenBank/DDBJ whole genome shotgun (WGS) entry which is preliminary data.</text>
</comment>
<dbReference type="Pfam" id="PF02501">
    <property type="entry name" value="T2SSI"/>
    <property type="match status" value="1"/>
</dbReference>
<evidence type="ECO:0000256" key="4">
    <source>
        <dbReference type="ARBA" id="ARBA00022481"/>
    </source>
</evidence>
<feature type="transmembrane region" description="Helical" evidence="9">
    <location>
        <begin position="26"/>
        <end position="49"/>
    </location>
</feature>
<dbReference type="InterPro" id="IPR045584">
    <property type="entry name" value="Pilin-like"/>
</dbReference>
<evidence type="ECO:0000256" key="2">
    <source>
        <dbReference type="ARBA" id="ARBA00008358"/>
    </source>
</evidence>
<dbReference type="RefSeq" id="WP_341372448.1">
    <property type="nucleotide sequence ID" value="NZ_JBBUTF010000002.1"/>
</dbReference>
<organism evidence="12 13">
    <name type="scientific">Pseudaquabacterium rugosum</name>
    <dbReference type="NCBI Taxonomy" id="2984194"/>
    <lineage>
        <taxon>Bacteria</taxon>
        <taxon>Pseudomonadati</taxon>
        <taxon>Pseudomonadota</taxon>
        <taxon>Betaproteobacteria</taxon>
        <taxon>Burkholderiales</taxon>
        <taxon>Sphaerotilaceae</taxon>
        <taxon>Pseudaquabacterium</taxon>
    </lineage>
</organism>
<dbReference type="Pfam" id="PF07963">
    <property type="entry name" value="N_methyl"/>
    <property type="match status" value="1"/>
</dbReference>
<dbReference type="InterPro" id="IPR003413">
    <property type="entry name" value="T2SS_GspI_C"/>
</dbReference>
<name>A0ABU9B485_9BURK</name>
<evidence type="ECO:0000256" key="8">
    <source>
        <dbReference type="ARBA" id="ARBA00023136"/>
    </source>
</evidence>
<evidence type="ECO:0000313" key="13">
    <source>
        <dbReference type="Proteomes" id="UP001368500"/>
    </source>
</evidence>
<protein>
    <recommendedName>
        <fullName evidence="9">Type II secretion system protein I</fullName>
        <shortName evidence="9">T2SS minor pseudopilin I</shortName>
    </recommendedName>
</protein>
<reference evidence="12 13" key="1">
    <citation type="submission" date="2024-04" db="EMBL/GenBank/DDBJ databases">
        <title>Novel species of the genus Ideonella isolated from streams.</title>
        <authorList>
            <person name="Lu H."/>
        </authorList>
    </citation>
    <scope>NUCLEOTIDE SEQUENCE [LARGE SCALE GENOMIC DNA]</scope>
    <source>
        <strain evidence="12 13">BYS139W</strain>
    </source>
</reference>
<dbReference type="Gene3D" id="3.30.1300.30">
    <property type="entry name" value="GSPII I/J protein-like"/>
    <property type="match status" value="1"/>
</dbReference>
<dbReference type="EMBL" id="JBBUTF010000002">
    <property type="protein sequence ID" value="MEK8024669.1"/>
    <property type="molecule type" value="Genomic_DNA"/>
</dbReference>
<sequence>MPVPSAHPARRRPLAAPRPPGPGRGFTLVEVLVALAITALCLGAGLRAAGALTDNASRLQAVMLAQWCADNQLTGLRLSRQFPGTSESEFSCEQLGRRYSGKLSAQTHPLQANFSTVDATVFDEDGRQLLRLSTIVGRN</sequence>
<dbReference type="InterPro" id="IPR012902">
    <property type="entry name" value="N_methyl_site"/>
</dbReference>
<dbReference type="NCBIfam" id="TIGR01707">
    <property type="entry name" value="gspI"/>
    <property type="match status" value="1"/>
</dbReference>
<keyword evidence="8 9" id="KW-0472">Membrane</keyword>
<comment type="similarity">
    <text evidence="2 9">Belongs to the GSP I family.</text>
</comment>
<feature type="domain" description="Type II secretion system protein GspI C-terminal" evidence="11">
    <location>
        <begin position="59"/>
        <end position="136"/>
    </location>
</feature>
<dbReference type="NCBIfam" id="TIGR02532">
    <property type="entry name" value="IV_pilin_GFxxxE"/>
    <property type="match status" value="1"/>
</dbReference>
<evidence type="ECO:0000256" key="5">
    <source>
        <dbReference type="ARBA" id="ARBA00022519"/>
    </source>
</evidence>
<evidence type="ECO:0000313" key="12">
    <source>
        <dbReference type="EMBL" id="MEK8024669.1"/>
    </source>
</evidence>
<keyword evidence="4 9" id="KW-0488">Methylation</keyword>
<proteinExistence type="inferred from homology"/>
<keyword evidence="13" id="KW-1185">Reference proteome</keyword>
<dbReference type="InterPro" id="IPR010052">
    <property type="entry name" value="T2SS_protein-GspI"/>
</dbReference>
<evidence type="ECO:0000256" key="10">
    <source>
        <dbReference type="SAM" id="MobiDB-lite"/>
    </source>
</evidence>
<dbReference type="PANTHER" id="PTHR38779:SF2">
    <property type="entry name" value="TYPE II SECRETION SYSTEM PROTEIN I-RELATED"/>
    <property type="match status" value="1"/>
</dbReference>
<feature type="region of interest" description="Disordered" evidence="10">
    <location>
        <begin position="1"/>
        <end position="21"/>
    </location>
</feature>
<dbReference type="Proteomes" id="UP001368500">
    <property type="component" value="Unassembled WGS sequence"/>
</dbReference>
<dbReference type="SUPFAM" id="SSF54523">
    <property type="entry name" value="Pili subunits"/>
    <property type="match status" value="1"/>
</dbReference>
<gene>
    <name evidence="12" type="primary">gspI</name>
    <name evidence="12" type="ORF">AACH11_01645</name>
</gene>
<evidence type="ECO:0000256" key="7">
    <source>
        <dbReference type="ARBA" id="ARBA00022989"/>
    </source>
</evidence>
<keyword evidence="5 9" id="KW-0997">Cell inner membrane</keyword>
<comment type="function">
    <text evidence="9">Component of the type II secretion system required for the energy-dependent secretion of extracellular factors such as proteases and toxins from the periplasm.</text>
</comment>
<keyword evidence="7 9" id="KW-1133">Transmembrane helix</keyword>
<evidence type="ECO:0000256" key="6">
    <source>
        <dbReference type="ARBA" id="ARBA00022692"/>
    </source>
</evidence>